<dbReference type="AlphaFoldDB" id="A0A8J4YAI7"/>
<accession>A0A8J4YAI7</accession>
<comment type="caution">
    <text evidence="2">The sequence shown here is derived from an EMBL/GenBank/DDBJ whole genome shotgun (WGS) entry which is preliminary data.</text>
</comment>
<feature type="region of interest" description="Disordered" evidence="1">
    <location>
        <begin position="1"/>
        <end position="84"/>
    </location>
</feature>
<evidence type="ECO:0000313" key="2">
    <source>
        <dbReference type="EMBL" id="KAG0720614.1"/>
    </source>
</evidence>
<sequence length="135" mass="14549">MADVGGQQYSSSDSREDSNSQDDTKQQNSNVFRNDGSFMEMFKKMQEDQRKKQDDPKGADTDSSSAARDEASSSKEPAKKPAACFAGHPLCSTQRDTGLAAMIHVCHVGVSASTLLSSLPQEEDPDNISQVTSLS</sequence>
<gene>
    <name evidence="2" type="ORF">GWK47_048173</name>
</gene>
<dbReference type="GO" id="GO:0008409">
    <property type="term" value="F:5'-3' exonuclease activity"/>
    <property type="evidence" value="ECO:0007669"/>
    <property type="project" value="InterPro"/>
</dbReference>
<protein>
    <submittedName>
        <fullName evidence="2">Uncharacterized protein</fullName>
    </submittedName>
</protein>
<dbReference type="PANTHER" id="PTHR34753">
    <property type="entry name" value="TELOMERASE RNA COMPONENT INTERACTING RNASE"/>
    <property type="match status" value="1"/>
</dbReference>
<feature type="compositionally biased region" description="Basic and acidic residues" evidence="1">
    <location>
        <begin position="67"/>
        <end position="79"/>
    </location>
</feature>
<proteinExistence type="predicted"/>
<dbReference type="Proteomes" id="UP000770661">
    <property type="component" value="Unassembled WGS sequence"/>
</dbReference>
<dbReference type="GO" id="GO:0008408">
    <property type="term" value="F:3'-5' exonuclease activity"/>
    <property type="evidence" value="ECO:0007669"/>
    <property type="project" value="InterPro"/>
</dbReference>
<name>A0A8J4YAI7_CHIOP</name>
<feature type="compositionally biased region" description="Basic and acidic residues" evidence="1">
    <location>
        <begin position="41"/>
        <end position="60"/>
    </location>
</feature>
<keyword evidence="3" id="KW-1185">Reference proteome</keyword>
<evidence type="ECO:0000313" key="3">
    <source>
        <dbReference type="Proteomes" id="UP000770661"/>
    </source>
</evidence>
<feature type="compositionally biased region" description="Basic and acidic residues" evidence="1">
    <location>
        <begin position="13"/>
        <end position="25"/>
    </location>
</feature>
<organism evidence="2 3">
    <name type="scientific">Chionoecetes opilio</name>
    <name type="common">Atlantic snow crab</name>
    <name type="synonym">Cancer opilio</name>
    <dbReference type="NCBI Taxonomy" id="41210"/>
    <lineage>
        <taxon>Eukaryota</taxon>
        <taxon>Metazoa</taxon>
        <taxon>Ecdysozoa</taxon>
        <taxon>Arthropoda</taxon>
        <taxon>Crustacea</taxon>
        <taxon>Multicrustacea</taxon>
        <taxon>Malacostraca</taxon>
        <taxon>Eumalacostraca</taxon>
        <taxon>Eucarida</taxon>
        <taxon>Decapoda</taxon>
        <taxon>Pleocyemata</taxon>
        <taxon>Brachyura</taxon>
        <taxon>Eubrachyura</taxon>
        <taxon>Majoidea</taxon>
        <taxon>Majidae</taxon>
        <taxon>Chionoecetes</taxon>
    </lineage>
</organism>
<reference evidence="2" key="1">
    <citation type="submission" date="2020-07" db="EMBL/GenBank/DDBJ databases">
        <title>The High-quality genome of the commercially important snow crab, Chionoecetes opilio.</title>
        <authorList>
            <person name="Jeong J.-H."/>
            <person name="Ryu S."/>
        </authorList>
    </citation>
    <scope>NUCLEOTIDE SEQUENCE</scope>
    <source>
        <strain evidence="2">MADBK_172401_WGS</strain>
        <tissue evidence="2">Digestive gland</tissue>
    </source>
</reference>
<dbReference type="EMBL" id="JACEEZ010012580">
    <property type="protein sequence ID" value="KAG0720614.1"/>
    <property type="molecule type" value="Genomic_DNA"/>
</dbReference>
<dbReference type="OrthoDB" id="5983145at2759"/>
<evidence type="ECO:0000256" key="1">
    <source>
        <dbReference type="SAM" id="MobiDB-lite"/>
    </source>
</evidence>
<dbReference type="PANTHER" id="PTHR34753:SF1">
    <property type="entry name" value="TELOMERASE RNA COMPONENT INTERACTING RNASE"/>
    <property type="match status" value="1"/>
</dbReference>
<dbReference type="InterPro" id="IPR038838">
    <property type="entry name" value="TRIR"/>
</dbReference>